<dbReference type="Gene3D" id="2.60.40.1120">
    <property type="entry name" value="Carboxypeptidase-like, regulatory domain"/>
    <property type="match status" value="1"/>
</dbReference>
<dbReference type="RefSeq" id="WP_131555526.1">
    <property type="nucleotide sequence ID" value="NZ_SJSK01000008.1"/>
</dbReference>
<organism evidence="1 2">
    <name type="scientific">Pedobacter frigiditerrae</name>
    <dbReference type="NCBI Taxonomy" id="2530452"/>
    <lineage>
        <taxon>Bacteria</taxon>
        <taxon>Pseudomonadati</taxon>
        <taxon>Bacteroidota</taxon>
        <taxon>Sphingobacteriia</taxon>
        <taxon>Sphingobacteriales</taxon>
        <taxon>Sphingobacteriaceae</taxon>
        <taxon>Pedobacter</taxon>
    </lineage>
</organism>
<name>A0A4R0MJY5_9SPHI</name>
<comment type="caution">
    <text evidence="1">The sequence shown here is derived from an EMBL/GenBank/DDBJ whole genome shotgun (WGS) entry which is preliminary data.</text>
</comment>
<sequence>MQNILPLIKDFKRIILLLFLIMVFGYNALGQSAPAQVSITVNILPPYSPYYSDYSGANAGKVLLIVRNLTTTQKRIKLTGELKGDNGIRISTKSTYVPLQPIILQPNETKQLNGTSLKDIFDLNSLNVYGIDKVKLVQTSRIPEGNYSFCIQAVDMNTNQVITNTAPQGCTNININYPEAPILINPAANAAVFLKNPQSVVFNWINAGFVPVGMQYVLQVAEMPLNAVNPNQVLNSASFPLVNRTLSGTSYVLSPSDPPLAIGKRYAWRVKLVDPSGKVVFKNGGVSQANIFTYSSPINLTAAPILVNPQQNELVTAIDKGAFFKWSDNAVGKTTYLLQVAEMPGSGGNAEQIFSLNKFVINQTINDLSYALPSNTPLIIGKRYAWRVSKVDPLSKAPLKGGGVSQIRVFAFNIKDIVEAPVLISPIANAKITLTSPQNVTFNWDFKTKGYFRYNFQLVELATPTSNPSQAFDKGNFLISKDILYANTLTITNTDPLLKAGKTYAWRIRANDLGVSTSIKNDGYSAVNVFDYTILKNEEKLPLAPVLTSPKVAEVVAQQNDFTQPKINITWDKSNTLSPATYEVRIVKIIPGFDAISALDNNVQVVLSYKQMLNSFTLSPPAVNEDLTYARNHGRAKLEEDNTYAVQIIASGNAPDGKLLRIENLGKSNIVEFKYKGAPKPVSPAPPTPILSTIAGKLFYRFKRDNELPVKRALNFPAVTTMKQVDPNGGKNPNGSYKMIDVDHFDNNNLPGYFENNTFPMDMNIHPLKNVKLNFVYVVMRSQTKNPKNISELTPYKGYATDMYPLILNGEKISGTTSIGTATLKEDGSFSYTFVNKYKIGYIGTGKVAGIGSDYSYFGFIRMFVGKYHAVGDNSEYGDERYFTSPDLYLAPQVGKTVTIPDEVVFVNSYNYTVKVVSDKTKDQAVTGGLPLANYPVQMLDSHNSTSFSGPLENQGKVVFKDTSDPKDNKATMPWEADAESYANQTFIAQDDELKDVDLPLIAIVKTDALGFAKFKNLLNIHSHLPYVPLNPLEGNFNYQPQKGELIKGGSANWGNFNSDFIPETIIAKQPIVVKPKLPEIYLRAITVQNGFSQPVPYATVHILGYTNDNFKKPVEDEYFKTDVNGYLQVKNLIANRLRTIVISKLGFAEKTVAVNQNISLGQRFPESVEQVMVGAGSVYGTVVNEKGQPIMANVKVGNGPYVKTYNNGVFYIENTQSGYPGITIAPLVDNYYGETSYPNIKVNEATIITNNLGKANNTIVLKEKLHRVVFKVVNADDGKGMSSYVGVGNNTLEYFSSDPYTGLTKEFAIASPGDEFKVRVVQNGFVTYEDYVKIPIKMEAGAPILIPMKKAQVISGMVKDAITGAPVAGARVYTISGTNVDGEVQNSTLSGADGKYTLYGAINPKAWFEYGQYYFDLPIKVYAVKSGTPGYVRSTIDASSGSTSANFSLEPLTAKAEIWGLPIEIHSLVKQSYSTSIITGAFINIPRNNSFKTEFIEAKLPFKQLAVQANKNGYQPSATVIEVESTSLKVMAYEKYASELIASDQQNVLNKLSIKRVDGYGSLTGYLVSELSNFNFSYKYTGKFLIGKTIRKPYSAFFENIPMQVFSAMPNYTTNSSYDLQALYGKSDFMVHNFKANLISGSTLSANGFDMKAEVSLNVPLLGATTLPAGSFIVTQNNIEWKQYNGNINIPLEKWAILGTGLSYDINQGGFRVVNGTLKTSLPQVSLKDLIIMPTTVDLGISKLTGNEALTLANVTPLKLASDAKMTLNFDPAAPFDQKPHYRLNLTSSNETVAYINDLPGMGNSRVNINMLSDYSDGKHKSIIVAPTKINYYNVLSQDVTGIEVADDFFTLMGNTNLEIPGAPANVTGRFKYLKNPSSQYADKNGNVLMIEKLQTDVEMEGKVKFEGNSFQLSDNNLSIEGNVLIYKNGPADAIKGIKGVLTKTPGSIDMKFLPKQIIPMGEKNIEIVSGGNSVSNKKWSLVNFVGQPKNFVNTNGKNLFAEGGDLINFQVNGAIKNTEGGKGLQLDGISTPFGNLDITFDFDKASFSGTLNLVDANLPIGPVTINDANINLQIDKNGFLVVGIVTDASVTALPSCIAGGFKSGIALGYYSAPFPSYLSQKLLGVTLNSQLPSALNNGLKGFYVNVMKSLDKNALPKLPGPSLNDIPLIGSFVPVFDFSAGVDVGFILDLDGSKTVSISGMAFANASCLYDLELCTIGLSGGATGNILLTYDASGLGGTLSFGIEANIHFCLGQVGVKPKLVLKKDGSGFSFKPSL</sequence>
<proteinExistence type="predicted"/>
<protein>
    <recommendedName>
        <fullName evidence="3">TANFOR domain-containing protein</fullName>
    </recommendedName>
</protein>
<evidence type="ECO:0000313" key="1">
    <source>
        <dbReference type="EMBL" id="TCC86908.1"/>
    </source>
</evidence>
<dbReference type="Proteomes" id="UP000292884">
    <property type="component" value="Unassembled WGS sequence"/>
</dbReference>
<dbReference type="OrthoDB" id="1521695at2"/>
<reference evidence="1 2" key="1">
    <citation type="submission" date="2019-02" db="EMBL/GenBank/DDBJ databases">
        <title>Pedobacter sp. RP-1-13 sp. nov., isolated from Arctic soil.</title>
        <authorList>
            <person name="Dahal R.H."/>
        </authorList>
    </citation>
    <scope>NUCLEOTIDE SEQUENCE [LARGE SCALE GENOMIC DNA]</scope>
    <source>
        <strain evidence="1 2">RP-1-13</strain>
    </source>
</reference>
<keyword evidence="2" id="KW-1185">Reference proteome</keyword>
<dbReference type="Gene3D" id="2.60.40.10">
    <property type="entry name" value="Immunoglobulins"/>
    <property type="match status" value="2"/>
</dbReference>
<dbReference type="InterPro" id="IPR013783">
    <property type="entry name" value="Ig-like_fold"/>
</dbReference>
<accession>A0A4R0MJY5</accession>
<evidence type="ECO:0008006" key="3">
    <source>
        <dbReference type="Google" id="ProtNLM"/>
    </source>
</evidence>
<evidence type="ECO:0000313" key="2">
    <source>
        <dbReference type="Proteomes" id="UP000292884"/>
    </source>
</evidence>
<gene>
    <name evidence="1" type="ORF">EZ428_22140</name>
</gene>
<dbReference type="EMBL" id="SJSK01000008">
    <property type="protein sequence ID" value="TCC86908.1"/>
    <property type="molecule type" value="Genomic_DNA"/>
</dbReference>